<dbReference type="InterPro" id="IPR010593">
    <property type="entry name" value="DUF1159"/>
</dbReference>
<dbReference type="RefSeq" id="WP_124965129.1">
    <property type="nucleotide sequence ID" value="NZ_RRAZ01000015.1"/>
</dbReference>
<feature type="region of interest" description="Disordered" evidence="1">
    <location>
        <begin position="1"/>
        <end position="23"/>
    </location>
</feature>
<gene>
    <name evidence="2" type="ORF">EG244_11420</name>
</gene>
<name>A0A3P3DJ90_9RHOB</name>
<keyword evidence="3" id="KW-1185">Reference proteome</keyword>
<dbReference type="EMBL" id="RRAZ01000015">
    <property type="protein sequence ID" value="RRH73894.1"/>
    <property type="molecule type" value="Genomic_DNA"/>
</dbReference>
<comment type="caution">
    <text evidence="2">The sequence shown here is derived from an EMBL/GenBank/DDBJ whole genome shotgun (WGS) entry which is preliminary data.</text>
</comment>
<accession>A0A3P3DJ90</accession>
<protein>
    <submittedName>
        <fullName evidence="2">DUF721 domain-containing protein</fullName>
    </submittedName>
</protein>
<dbReference type="InterPro" id="IPR007922">
    <property type="entry name" value="DciA-like"/>
</dbReference>
<dbReference type="OrthoDB" id="7160947at2"/>
<proteinExistence type="predicted"/>
<evidence type="ECO:0000313" key="3">
    <source>
        <dbReference type="Proteomes" id="UP000282125"/>
    </source>
</evidence>
<feature type="compositionally biased region" description="Basic and acidic residues" evidence="1">
    <location>
        <begin position="1"/>
        <end position="13"/>
    </location>
</feature>
<organism evidence="2 3">
    <name type="scientific">Falsigemmobacter faecalis</name>
    <dbReference type="NCBI Taxonomy" id="2488730"/>
    <lineage>
        <taxon>Bacteria</taxon>
        <taxon>Pseudomonadati</taxon>
        <taxon>Pseudomonadota</taxon>
        <taxon>Alphaproteobacteria</taxon>
        <taxon>Rhodobacterales</taxon>
        <taxon>Paracoccaceae</taxon>
        <taxon>Falsigemmobacter</taxon>
    </lineage>
</organism>
<sequence>MARKPAAPDDRSPSSRRRRGFESAGGLLTQRIRKAGESRGFAISRLLTHWPEVAGADLAKLTRPIKVGYTREGLGATLTVLVQPAAAPLVEMRKERLRERVNAVYGYNAIARIHLTQTAAVGFSEGQADFDHADRTETAPEPVQPGPEAQAVAEDVKDDGLRRALAQLAQNVLSRKRT</sequence>
<evidence type="ECO:0000313" key="2">
    <source>
        <dbReference type="EMBL" id="RRH73894.1"/>
    </source>
</evidence>
<dbReference type="AlphaFoldDB" id="A0A3P3DJ90"/>
<evidence type="ECO:0000256" key="1">
    <source>
        <dbReference type="SAM" id="MobiDB-lite"/>
    </source>
</evidence>
<reference evidence="2 3" key="1">
    <citation type="submission" date="2018-11" db="EMBL/GenBank/DDBJ databases">
        <title>Gemmobacter sp. nov., YIM 102744-1 draft genome.</title>
        <authorList>
            <person name="Li G."/>
            <person name="Jiang Y."/>
        </authorList>
    </citation>
    <scope>NUCLEOTIDE SEQUENCE [LARGE SCALE GENOMIC DNA]</scope>
    <source>
        <strain evidence="2 3">YIM 102744-1</strain>
    </source>
</reference>
<dbReference type="PIRSF" id="PIRSF032064">
    <property type="entry name" value="UCP032064"/>
    <property type="match status" value="1"/>
</dbReference>
<dbReference type="Pfam" id="PF05258">
    <property type="entry name" value="DciA"/>
    <property type="match status" value="1"/>
</dbReference>
<dbReference type="Proteomes" id="UP000282125">
    <property type="component" value="Unassembled WGS sequence"/>
</dbReference>